<protein>
    <submittedName>
        <fullName evidence="5">TonB-dependent receptor</fullName>
    </submittedName>
</protein>
<dbReference type="SUPFAM" id="SSF49452">
    <property type="entry name" value="Starch-binding domain-like"/>
    <property type="match status" value="1"/>
</dbReference>
<dbReference type="Proteomes" id="UP001325680">
    <property type="component" value="Chromosome"/>
</dbReference>
<dbReference type="InterPro" id="IPR013784">
    <property type="entry name" value="Carb-bd-like_fold"/>
</dbReference>
<sequence length="818" mass="92029">MHIHRLFNKRLLLIITIVCSNYMLLAQQGSLKGKLEGLTTGELPVLNLVTAKDSQLVKTTIPDSAGKYEFNQLKTGNYFLYITHIGYQSYYSKLIDISNPSQEISLPPIQMTPKINELESVKVSAVRPFIQRKIDRVVVNPDALISNAGTTSLDVLEKAPGVLVDIDGNISMKGKSGVVVFIDNKPTYMAAGDLANYLRSLPSGSIDAIELMTTPPAGYDAAGNAGIINIKLKKNTVRGLNAGINLSYGQGKYLRSNNSFNFNYRVNKFNLFSNLSWNQNNNYQDLTINRYYYKPDGTYNSGFSQNSYIKRKSTGQNARVGVDYYMTKKSTIGAVLSGFINPFKSGILNNAQVLNANNTPTALINAISESDRKWTNGSANLNYSYKIDEKGKELTANADYITYRANQIQSLINSSFTPDHSLTDQSVLESTLPATIKIQTAKLDYIHPLEKTGKIELGVKSSFVNTDNTASFFDVVNGISTPNYEFSNRFKYKENINAGYFNYSRDWTKLSLQLGMRLENTRIDGHQLGNPLIADSGFTRNYTGLFPTLYLAYRPDSAQKHQFGFSLGRRIDRPDYQDLNPFTYPIDRFTYYGGNPFLVPTYSYNLELSHTYKNKITTSLEYSIIKNLIQETNEQKGTVYYSRPGNYGQQTVFGLTINGNLQPYKWWTLQVYTEFKNVGFESILYGQTLDEKRWYWYVGPTNQFTITKNLSAELAGSYQTRILSGQFLTIPVWQVRTGLSQKVLKGNGTVRLNLSDAFYTNQPGGDIRNIANSKANWLSKLDSRVFTISFAYRFNKGKTLNIRQSGGSDSEKGRVRTS</sequence>
<dbReference type="EMBL" id="CP139960">
    <property type="protein sequence ID" value="WQD39968.1"/>
    <property type="molecule type" value="Genomic_DNA"/>
</dbReference>
<dbReference type="PANTHER" id="PTHR40980:SF4">
    <property type="entry name" value="TONB-DEPENDENT RECEPTOR-LIKE BETA-BARREL DOMAIN-CONTAINING PROTEIN"/>
    <property type="match status" value="1"/>
</dbReference>
<dbReference type="Pfam" id="PF14905">
    <property type="entry name" value="OMP_b-brl_3"/>
    <property type="match status" value="1"/>
</dbReference>
<evidence type="ECO:0000256" key="3">
    <source>
        <dbReference type="ARBA" id="ARBA00023237"/>
    </source>
</evidence>
<keyword evidence="3" id="KW-0998">Cell outer membrane</keyword>
<accession>A0ABZ0W9K5</accession>
<dbReference type="PANTHER" id="PTHR40980">
    <property type="entry name" value="PLUG DOMAIN-CONTAINING PROTEIN"/>
    <property type="match status" value="1"/>
</dbReference>
<dbReference type="Gene3D" id="2.60.40.1120">
    <property type="entry name" value="Carboxypeptidase-like, regulatory domain"/>
    <property type="match status" value="1"/>
</dbReference>
<dbReference type="SUPFAM" id="SSF56935">
    <property type="entry name" value="Porins"/>
    <property type="match status" value="1"/>
</dbReference>
<proteinExistence type="predicted"/>
<evidence type="ECO:0000259" key="4">
    <source>
        <dbReference type="Pfam" id="PF14905"/>
    </source>
</evidence>
<dbReference type="InterPro" id="IPR041700">
    <property type="entry name" value="OMP_b-brl_3"/>
</dbReference>
<evidence type="ECO:0000256" key="2">
    <source>
        <dbReference type="ARBA" id="ARBA00023136"/>
    </source>
</evidence>
<reference evidence="5 6" key="1">
    <citation type="submission" date="2023-12" db="EMBL/GenBank/DDBJ databases">
        <title>Genome sequencing and assembly of bacterial species from a model synthetic community.</title>
        <authorList>
            <person name="Hogle S.L."/>
        </authorList>
    </citation>
    <scope>NUCLEOTIDE SEQUENCE [LARGE SCALE GENOMIC DNA]</scope>
    <source>
        <strain evidence="5 6">HAMBI_3031</strain>
    </source>
</reference>
<name>A0ABZ0W9K5_9BACT</name>
<keyword evidence="6" id="KW-1185">Reference proteome</keyword>
<gene>
    <name evidence="5" type="ORF">U0035_07410</name>
</gene>
<dbReference type="Gene3D" id="2.40.170.20">
    <property type="entry name" value="TonB-dependent receptor, beta-barrel domain"/>
    <property type="match status" value="1"/>
</dbReference>
<evidence type="ECO:0000313" key="5">
    <source>
        <dbReference type="EMBL" id="WQD39968.1"/>
    </source>
</evidence>
<evidence type="ECO:0000313" key="6">
    <source>
        <dbReference type="Proteomes" id="UP001325680"/>
    </source>
</evidence>
<dbReference type="InterPro" id="IPR036942">
    <property type="entry name" value="Beta-barrel_TonB_sf"/>
</dbReference>
<comment type="subcellular location">
    <subcellularLocation>
        <location evidence="1">Cell outer membrane</location>
    </subcellularLocation>
</comment>
<feature type="domain" description="Outer membrane protein beta-barrel" evidence="4">
    <location>
        <begin position="386"/>
        <end position="792"/>
    </location>
</feature>
<dbReference type="RefSeq" id="WP_114789364.1">
    <property type="nucleotide sequence ID" value="NZ_CP139960.1"/>
</dbReference>
<keyword evidence="2" id="KW-0472">Membrane</keyword>
<keyword evidence="5" id="KW-0675">Receptor</keyword>
<organism evidence="5 6">
    <name type="scientific">Niabella yanshanensis</name>
    <dbReference type="NCBI Taxonomy" id="577386"/>
    <lineage>
        <taxon>Bacteria</taxon>
        <taxon>Pseudomonadati</taxon>
        <taxon>Bacteroidota</taxon>
        <taxon>Chitinophagia</taxon>
        <taxon>Chitinophagales</taxon>
        <taxon>Chitinophagaceae</taxon>
        <taxon>Niabella</taxon>
    </lineage>
</organism>
<evidence type="ECO:0000256" key="1">
    <source>
        <dbReference type="ARBA" id="ARBA00004442"/>
    </source>
</evidence>